<name>A0A2P2QGI3_RHIMU</name>
<dbReference type="EMBL" id="GGEC01085629">
    <property type="protein sequence ID" value="MBX66113.1"/>
    <property type="molecule type" value="Transcribed_RNA"/>
</dbReference>
<protein>
    <submittedName>
        <fullName evidence="1">Uncharacterized protein</fullName>
    </submittedName>
</protein>
<dbReference type="AlphaFoldDB" id="A0A2P2QGI3"/>
<accession>A0A2P2QGI3</accession>
<reference evidence="1" key="1">
    <citation type="submission" date="2018-02" db="EMBL/GenBank/DDBJ databases">
        <title>Rhizophora mucronata_Transcriptome.</title>
        <authorList>
            <person name="Meera S.P."/>
            <person name="Sreeshan A."/>
            <person name="Augustine A."/>
        </authorList>
    </citation>
    <scope>NUCLEOTIDE SEQUENCE</scope>
    <source>
        <tissue evidence="1">Leaf</tissue>
    </source>
</reference>
<organism evidence="1">
    <name type="scientific">Rhizophora mucronata</name>
    <name type="common">Asiatic mangrove</name>
    <dbReference type="NCBI Taxonomy" id="61149"/>
    <lineage>
        <taxon>Eukaryota</taxon>
        <taxon>Viridiplantae</taxon>
        <taxon>Streptophyta</taxon>
        <taxon>Embryophyta</taxon>
        <taxon>Tracheophyta</taxon>
        <taxon>Spermatophyta</taxon>
        <taxon>Magnoliopsida</taxon>
        <taxon>eudicotyledons</taxon>
        <taxon>Gunneridae</taxon>
        <taxon>Pentapetalae</taxon>
        <taxon>rosids</taxon>
        <taxon>fabids</taxon>
        <taxon>Malpighiales</taxon>
        <taxon>Rhizophoraceae</taxon>
        <taxon>Rhizophora</taxon>
    </lineage>
</organism>
<evidence type="ECO:0000313" key="1">
    <source>
        <dbReference type="EMBL" id="MBX66113.1"/>
    </source>
</evidence>
<proteinExistence type="predicted"/>
<sequence length="57" mass="6771">MAILPSMTLNSFLFSPQQVQNLNKMMQVWLEKRCQQEMPIQFMILSQPMVDLRQQSL</sequence>